<keyword evidence="2" id="KW-1185">Reference proteome</keyword>
<protein>
    <submittedName>
        <fullName evidence="1">Uncharacterized protein</fullName>
    </submittedName>
</protein>
<sequence length="186" mass="20355">MASEPLLTLTGFKPGSSSKADNTALFKTIVKLTSSQSLPSAQASSQSQIKSVNLNHLGFTLGDVGNVRDTGNLPCLVLGQLFAVPACFVAKPTSWSPPSVELTFKIQTMRLPKTPLMESPGYKWLFWTVLLPTVSGSILMGLRTDLGTTPESQFLDRSWRQVIPGVWYTVTPLSHNPTLREETKNY</sequence>
<evidence type="ECO:0000313" key="1">
    <source>
        <dbReference type="EMBL" id="KAJ9059092.1"/>
    </source>
</evidence>
<comment type="caution">
    <text evidence="1">The sequence shown here is derived from an EMBL/GenBank/DDBJ whole genome shotgun (WGS) entry which is preliminary data.</text>
</comment>
<name>A0ACC2S9N2_9FUNG</name>
<accession>A0ACC2S9N2</accession>
<proteinExistence type="predicted"/>
<dbReference type="EMBL" id="QTSX02005696">
    <property type="protein sequence ID" value="KAJ9059092.1"/>
    <property type="molecule type" value="Genomic_DNA"/>
</dbReference>
<gene>
    <name evidence="1" type="ORF">DSO57_1005892</name>
</gene>
<reference evidence="1" key="1">
    <citation type="submission" date="2022-04" db="EMBL/GenBank/DDBJ databases">
        <title>Genome of the entomopathogenic fungus Entomophthora muscae.</title>
        <authorList>
            <person name="Elya C."/>
            <person name="Lovett B.R."/>
            <person name="Lee E."/>
            <person name="Macias A.M."/>
            <person name="Hajek A.E."/>
            <person name="De Bivort B.L."/>
            <person name="Kasson M.T."/>
            <person name="De Fine Licht H.H."/>
            <person name="Stajich J.E."/>
        </authorList>
    </citation>
    <scope>NUCLEOTIDE SEQUENCE</scope>
    <source>
        <strain evidence="1">Berkeley</strain>
    </source>
</reference>
<dbReference type="Proteomes" id="UP001165960">
    <property type="component" value="Unassembled WGS sequence"/>
</dbReference>
<organism evidence="1 2">
    <name type="scientific">Entomophthora muscae</name>
    <dbReference type="NCBI Taxonomy" id="34485"/>
    <lineage>
        <taxon>Eukaryota</taxon>
        <taxon>Fungi</taxon>
        <taxon>Fungi incertae sedis</taxon>
        <taxon>Zoopagomycota</taxon>
        <taxon>Entomophthoromycotina</taxon>
        <taxon>Entomophthoromycetes</taxon>
        <taxon>Entomophthorales</taxon>
        <taxon>Entomophthoraceae</taxon>
        <taxon>Entomophthora</taxon>
    </lineage>
</organism>
<evidence type="ECO:0000313" key="2">
    <source>
        <dbReference type="Proteomes" id="UP001165960"/>
    </source>
</evidence>